<name>M1DQ69_SOLTU</name>
<keyword evidence="2" id="KW-1133">Transmembrane helix</keyword>
<dbReference type="Proteomes" id="UP000011115">
    <property type="component" value="Unassembled WGS sequence"/>
</dbReference>
<dbReference type="InParanoid" id="M1DQ69"/>
<evidence type="ECO:0000256" key="1">
    <source>
        <dbReference type="SAM" id="MobiDB-lite"/>
    </source>
</evidence>
<evidence type="ECO:0000313" key="4">
    <source>
        <dbReference type="Proteomes" id="UP000011115"/>
    </source>
</evidence>
<protein>
    <submittedName>
        <fullName evidence="3">Uncharacterized protein</fullName>
    </submittedName>
</protein>
<sequence>MRISKYCGFLAKFTVMSSAKPDNYLRFLHAAAWRPEWLYGYGVLYLIALLVPSGLIAYRVVKRIGNVNGSRIEIVEGEGCPCIVRVRSGDSVCDVYESIFQSINPFIHTTSEWKDIHIFARLRKQIEMTDSRHSTTSQRLDTTASDGTGKEPPRATGLPAPPAVPPLVPFIPFDQDFKSAVYMLAQLIVAQCQPVAPDIVGPSDGPGSSRVHEFLALNSP</sequence>
<dbReference type="Gramene" id="PGSC0003DMT400092620">
    <property type="protein sequence ID" value="PGSC0003DMT400092620"/>
    <property type="gene ID" value="PGSC0003DMG400042191"/>
</dbReference>
<feature type="compositionally biased region" description="Polar residues" evidence="1">
    <location>
        <begin position="134"/>
        <end position="146"/>
    </location>
</feature>
<dbReference type="HOGENOM" id="CLU_1257998_0_0_1"/>
<proteinExistence type="predicted"/>
<evidence type="ECO:0000256" key="2">
    <source>
        <dbReference type="SAM" id="Phobius"/>
    </source>
</evidence>
<dbReference type="PaxDb" id="4113-PGSC0003DMT400092620"/>
<dbReference type="AlphaFoldDB" id="M1DQ69"/>
<reference evidence="3" key="2">
    <citation type="submission" date="2015-06" db="UniProtKB">
        <authorList>
            <consortium name="EnsemblPlants"/>
        </authorList>
    </citation>
    <scope>IDENTIFICATION</scope>
    <source>
        <strain evidence="3">DM1-3 516 R44</strain>
    </source>
</reference>
<evidence type="ECO:0000313" key="3">
    <source>
        <dbReference type="EnsemblPlants" id="PGSC0003DMT400092620"/>
    </source>
</evidence>
<accession>M1DQ69</accession>
<keyword evidence="2" id="KW-0812">Transmembrane</keyword>
<reference evidence="4" key="1">
    <citation type="journal article" date="2011" name="Nature">
        <title>Genome sequence and analysis of the tuber crop potato.</title>
        <authorList>
            <consortium name="The Potato Genome Sequencing Consortium"/>
        </authorList>
    </citation>
    <scope>NUCLEOTIDE SEQUENCE [LARGE SCALE GENOMIC DNA]</scope>
    <source>
        <strain evidence="4">cv. DM1-3 516 R44</strain>
    </source>
</reference>
<keyword evidence="2" id="KW-0472">Membrane</keyword>
<keyword evidence="4" id="KW-1185">Reference proteome</keyword>
<organism evidence="3 4">
    <name type="scientific">Solanum tuberosum</name>
    <name type="common">Potato</name>
    <dbReference type="NCBI Taxonomy" id="4113"/>
    <lineage>
        <taxon>Eukaryota</taxon>
        <taxon>Viridiplantae</taxon>
        <taxon>Streptophyta</taxon>
        <taxon>Embryophyta</taxon>
        <taxon>Tracheophyta</taxon>
        <taxon>Spermatophyta</taxon>
        <taxon>Magnoliopsida</taxon>
        <taxon>eudicotyledons</taxon>
        <taxon>Gunneridae</taxon>
        <taxon>Pentapetalae</taxon>
        <taxon>asterids</taxon>
        <taxon>lamiids</taxon>
        <taxon>Solanales</taxon>
        <taxon>Solanaceae</taxon>
        <taxon>Solanoideae</taxon>
        <taxon>Solaneae</taxon>
        <taxon>Solanum</taxon>
    </lineage>
</organism>
<feature type="transmembrane region" description="Helical" evidence="2">
    <location>
        <begin position="43"/>
        <end position="61"/>
    </location>
</feature>
<feature type="region of interest" description="Disordered" evidence="1">
    <location>
        <begin position="129"/>
        <end position="161"/>
    </location>
</feature>
<dbReference type="EnsemblPlants" id="PGSC0003DMT400092620">
    <property type="protein sequence ID" value="PGSC0003DMT400092620"/>
    <property type="gene ID" value="PGSC0003DMG400042191"/>
</dbReference>